<protein>
    <recommendedName>
        <fullName evidence="1">YqcC-like domain-containing protein</fullName>
    </recommendedName>
</protein>
<name>A0A2K8KRM2_9GAMM</name>
<dbReference type="GO" id="GO:0044010">
    <property type="term" value="P:single-species biofilm formation"/>
    <property type="evidence" value="ECO:0007669"/>
    <property type="project" value="TreeGrafter"/>
</dbReference>
<dbReference type="SUPFAM" id="SSF158452">
    <property type="entry name" value="YqcC-like"/>
    <property type="match status" value="1"/>
</dbReference>
<dbReference type="EMBL" id="CP011797">
    <property type="protein sequence ID" value="ATX77377.1"/>
    <property type="molecule type" value="Genomic_DNA"/>
</dbReference>
<dbReference type="PANTHER" id="PTHR39586">
    <property type="entry name" value="CYTOPLASMIC PROTEIN-RELATED"/>
    <property type="match status" value="1"/>
</dbReference>
<evidence type="ECO:0000313" key="3">
    <source>
        <dbReference type="Proteomes" id="UP000229757"/>
    </source>
</evidence>
<keyword evidence="3" id="KW-1185">Reference proteome</keyword>
<sequence length="88" mass="9848">MMRDGRWQSMAPSAEAMMSTDPFCINSMDFLEWLQWIYLARLRALIDAGRPMPMGAQVAPYAEEALKAEGAKVTTLIALVRDLDRALA</sequence>
<proteinExistence type="predicted"/>
<dbReference type="Gene3D" id="1.20.1440.40">
    <property type="entry name" value="YqcC-like"/>
    <property type="match status" value="1"/>
</dbReference>
<dbReference type="KEGG" id="rfo:REIFOR_02244"/>
<dbReference type="AlphaFoldDB" id="A0A2K8KRM2"/>
<dbReference type="InterPro" id="IPR007384">
    <property type="entry name" value="UCP006257"/>
</dbReference>
<accession>A0A2K8KRM2</accession>
<evidence type="ECO:0000313" key="2">
    <source>
        <dbReference type="EMBL" id="ATX77377.1"/>
    </source>
</evidence>
<feature type="domain" description="YqcC-like" evidence="1">
    <location>
        <begin position="3"/>
        <end position="85"/>
    </location>
</feature>
<dbReference type="PANTHER" id="PTHR39586:SF1">
    <property type="entry name" value="CYTOPLASMIC PROTEIN"/>
    <property type="match status" value="1"/>
</dbReference>
<dbReference type="Proteomes" id="UP000229757">
    <property type="component" value="Chromosome"/>
</dbReference>
<evidence type="ECO:0000259" key="1">
    <source>
        <dbReference type="Pfam" id="PF04287"/>
    </source>
</evidence>
<reference evidence="2 3" key="1">
    <citation type="journal article" date="2017" name="Environ. Microbiol.">
        <title>Genomic and physiological analyses of 'Reinekea forsetii' reveal a versatile opportunistic lifestyle during spring algae blooms.</title>
        <authorList>
            <person name="Avci B."/>
            <person name="Hahnke R.L."/>
            <person name="Chafee M."/>
            <person name="Fischer T."/>
            <person name="Gruber-Vodicka H."/>
            <person name="Tegetmeyer H.E."/>
            <person name="Harder J."/>
            <person name="Fuchs B.M."/>
            <person name="Amann R.I."/>
            <person name="Teeling H."/>
        </authorList>
    </citation>
    <scope>NUCLEOTIDE SEQUENCE [LARGE SCALE GENOMIC DNA]</scope>
    <source>
        <strain evidence="2 3">Hel1_31_D35</strain>
    </source>
</reference>
<organism evidence="2 3">
    <name type="scientific">Reinekea forsetii</name>
    <dbReference type="NCBI Taxonomy" id="1336806"/>
    <lineage>
        <taxon>Bacteria</taxon>
        <taxon>Pseudomonadati</taxon>
        <taxon>Pseudomonadota</taxon>
        <taxon>Gammaproteobacteria</taxon>
        <taxon>Oceanospirillales</taxon>
        <taxon>Saccharospirillaceae</taxon>
        <taxon>Reinekea</taxon>
    </lineage>
</organism>
<gene>
    <name evidence="2" type="ORF">REIFOR_02244</name>
</gene>
<dbReference type="Pfam" id="PF04287">
    <property type="entry name" value="DUF446"/>
    <property type="match status" value="1"/>
</dbReference>
<dbReference type="InterPro" id="IPR023376">
    <property type="entry name" value="YqcC-like_dom"/>
</dbReference>
<dbReference type="InterPro" id="IPR036814">
    <property type="entry name" value="YqcC-like_sf"/>
</dbReference>